<name>A0ABX6ETM3_KLUMA</name>
<keyword evidence="1" id="KW-0812">Transmembrane</keyword>
<keyword evidence="1" id="KW-1133">Transmembrane helix</keyword>
<keyword evidence="4" id="KW-1185">Reference proteome</keyword>
<feature type="transmembrane region" description="Helical" evidence="1">
    <location>
        <begin position="70"/>
        <end position="93"/>
    </location>
</feature>
<evidence type="ECO:0000256" key="1">
    <source>
        <dbReference type="SAM" id="Phobius"/>
    </source>
</evidence>
<feature type="chain" id="PRO_5045894287" evidence="2">
    <location>
        <begin position="24"/>
        <end position="163"/>
    </location>
</feature>
<dbReference type="EMBL" id="CP015056">
    <property type="protein sequence ID" value="QGN15392.1"/>
    <property type="molecule type" value="Genomic_DNA"/>
</dbReference>
<gene>
    <name evidence="3" type="ORF">FIM1_2082</name>
</gene>
<dbReference type="Proteomes" id="UP000422736">
    <property type="component" value="Chromosome 3"/>
</dbReference>
<accession>A0ABX6ETM3</accession>
<evidence type="ECO:0000313" key="3">
    <source>
        <dbReference type="EMBL" id="QGN15392.1"/>
    </source>
</evidence>
<protein>
    <submittedName>
        <fullName evidence="3">Uncharacterized protein</fullName>
    </submittedName>
</protein>
<proteinExistence type="predicted"/>
<keyword evidence="1" id="KW-0472">Membrane</keyword>
<organism evidence="3 4">
    <name type="scientific">Kluyveromyces marxianus</name>
    <name type="common">Yeast</name>
    <name type="synonym">Candida kefyr</name>
    <dbReference type="NCBI Taxonomy" id="4911"/>
    <lineage>
        <taxon>Eukaryota</taxon>
        <taxon>Fungi</taxon>
        <taxon>Dikarya</taxon>
        <taxon>Ascomycota</taxon>
        <taxon>Saccharomycotina</taxon>
        <taxon>Saccharomycetes</taxon>
        <taxon>Saccharomycetales</taxon>
        <taxon>Saccharomycetaceae</taxon>
        <taxon>Kluyveromyces</taxon>
    </lineage>
</organism>
<sequence length="163" mass="18745">MGRRWRSGVCFLCFWDACHLCCGRRKCFAGASVGFLANAAVLCAAVYEAEQQACGLSGLRAAAARGFCEIWCLCVCLCVFFFFFFFFFGFSFIHGHRSNRAHLPESKKPFPPLPHPRLAGSLFNIFVCLLFMRLLYTETHYVKISRRRRKSSTILYLYYTKLN</sequence>
<keyword evidence="2" id="KW-0732">Signal</keyword>
<feature type="transmembrane region" description="Helical" evidence="1">
    <location>
        <begin position="118"/>
        <end position="136"/>
    </location>
</feature>
<reference evidence="3 4" key="2">
    <citation type="submission" date="2019-11" db="EMBL/GenBank/DDBJ databases">
        <authorList>
            <person name="Lu H."/>
        </authorList>
    </citation>
    <scope>NUCLEOTIDE SEQUENCE [LARGE SCALE GENOMIC DNA]</scope>
    <source>
        <strain evidence="3 4">FIM1</strain>
    </source>
</reference>
<evidence type="ECO:0000256" key="2">
    <source>
        <dbReference type="SAM" id="SignalP"/>
    </source>
</evidence>
<evidence type="ECO:0000313" key="4">
    <source>
        <dbReference type="Proteomes" id="UP000422736"/>
    </source>
</evidence>
<feature type="signal peptide" evidence="2">
    <location>
        <begin position="1"/>
        <end position="23"/>
    </location>
</feature>
<reference evidence="3 4" key="1">
    <citation type="submission" date="2016-03" db="EMBL/GenBank/DDBJ databases">
        <title>How can Kluyveromyces marxianus grow so fast - potential evolutionary course in Saccharomyces Complex revealed by comparative genomics.</title>
        <authorList>
            <person name="Mo W."/>
            <person name="Lu W."/>
            <person name="Yang X."/>
            <person name="Qi J."/>
            <person name="Lv H."/>
        </authorList>
    </citation>
    <scope>NUCLEOTIDE SEQUENCE [LARGE SCALE GENOMIC DNA]</scope>
    <source>
        <strain evidence="3 4">FIM1</strain>
    </source>
</reference>